<dbReference type="SUPFAM" id="SSF48452">
    <property type="entry name" value="TPR-like"/>
    <property type="match status" value="1"/>
</dbReference>
<dbReference type="Gene3D" id="6.10.250.3420">
    <property type="match status" value="1"/>
</dbReference>
<evidence type="ECO:0000313" key="14">
    <source>
        <dbReference type="Proteomes" id="UP000092600"/>
    </source>
</evidence>
<feature type="compositionally biased region" description="Basic and acidic residues" evidence="11">
    <location>
        <begin position="266"/>
        <end position="301"/>
    </location>
</feature>
<dbReference type="Gene3D" id="1.25.40.10">
    <property type="entry name" value="Tetratricopeptide repeat domain"/>
    <property type="match status" value="1"/>
</dbReference>
<dbReference type="CDD" id="cd02947">
    <property type="entry name" value="TRX_family"/>
    <property type="match status" value="1"/>
</dbReference>
<evidence type="ECO:0000256" key="4">
    <source>
        <dbReference type="ARBA" id="ARBA00022803"/>
    </source>
</evidence>
<dbReference type="FunFam" id="6.10.250.3420:FF:000001">
    <property type="entry name" value="Hsc70-interacting protein-like protein"/>
    <property type="match status" value="1"/>
</dbReference>
<evidence type="ECO:0000256" key="11">
    <source>
        <dbReference type="SAM" id="MobiDB-lite"/>
    </source>
</evidence>
<dbReference type="PROSITE" id="PS50005">
    <property type="entry name" value="TPR"/>
    <property type="match status" value="1"/>
</dbReference>
<keyword evidence="3" id="KW-0677">Repeat</keyword>
<dbReference type="Pfam" id="PF00085">
    <property type="entry name" value="Thioredoxin"/>
    <property type="match status" value="1"/>
</dbReference>
<dbReference type="SUPFAM" id="SSF52833">
    <property type="entry name" value="Thioredoxin-like"/>
    <property type="match status" value="1"/>
</dbReference>
<dbReference type="PANTHER" id="PTHR45883:SF7">
    <property type="entry name" value="TPR REPEAT-CONTAINING THIOREDOXIN TDX"/>
    <property type="match status" value="1"/>
</dbReference>
<keyword evidence="6" id="KW-1015">Disulfide bond</keyword>
<dbReference type="Pfam" id="PF18253">
    <property type="entry name" value="HipN"/>
    <property type="match status" value="1"/>
</dbReference>
<keyword evidence="7" id="KW-0676">Redox-active center</keyword>
<dbReference type="Gene3D" id="3.40.30.10">
    <property type="entry name" value="Glutaredoxin"/>
    <property type="match status" value="1"/>
</dbReference>
<feature type="region of interest" description="Disordered" evidence="11">
    <location>
        <begin position="45"/>
        <end position="90"/>
    </location>
</feature>
<evidence type="ECO:0000256" key="5">
    <source>
        <dbReference type="ARBA" id="ARBA00022982"/>
    </source>
</evidence>
<gene>
    <name evidence="13" type="ORF">ACMD2_05877</name>
</gene>
<evidence type="ECO:0000259" key="12">
    <source>
        <dbReference type="PROSITE" id="PS51352"/>
    </source>
</evidence>
<dbReference type="AlphaFoldDB" id="A0A199UMT4"/>
<dbReference type="EMBL" id="LSRQ01006443">
    <property type="protein sequence ID" value="OAY66157.1"/>
    <property type="molecule type" value="Genomic_DNA"/>
</dbReference>
<dbReference type="GO" id="GO:0016667">
    <property type="term" value="F:oxidoreductase activity, acting on a sulfur group of donors"/>
    <property type="evidence" value="ECO:0007669"/>
    <property type="project" value="UniProtKB-ARBA"/>
</dbReference>
<evidence type="ECO:0000313" key="13">
    <source>
        <dbReference type="EMBL" id="OAY66157.1"/>
    </source>
</evidence>
<dbReference type="InterPro" id="IPR034649">
    <property type="entry name" value="Hip_N"/>
</dbReference>
<dbReference type="PROSITE" id="PS00194">
    <property type="entry name" value="THIOREDOXIN_1"/>
    <property type="match status" value="1"/>
</dbReference>
<comment type="similarity">
    <text evidence="1">Belongs to the thioredoxin family.</text>
</comment>
<evidence type="ECO:0000256" key="7">
    <source>
        <dbReference type="ARBA" id="ARBA00023284"/>
    </source>
</evidence>
<evidence type="ECO:0000256" key="3">
    <source>
        <dbReference type="ARBA" id="ARBA00022737"/>
    </source>
</evidence>
<evidence type="ECO:0000256" key="6">
    <source>
        <dbReference type="ARBA" id="ARBA00023157"/>
    </source>
</evidence>
<evidence type="ECO:0000256" key="9">
    <source>
        <dbReference type="ARBA" id="ARBA00076793"/>
    </source>
</evidence>
<accession>A0A199UMT4</accession>
<dbReference type="FunFam" id="3.40.30.10:FF:000240">
    <property type="entry name" value="TPR repeat-containing thioredoxin TDX"/>
    <property type="match status" value="1"/>
</dbReference>
<feature type="region of interest" description="Disordered" evidence="11">
    <location>
        <begin position="266"/>
        <end position="305"/>
    </location>
</feature>
<proteinExistence type="inferred from homology"/>
<organism evidence="13 14">
    <name type="scientific">Ananas comosus</name>
    <name type="common">Pineapple</name>
    <name type="synonym">Ananas ananas</name>
    <dbReference type="NCBI Taxonomy" id="4615"/>
    <lineage>
        <taxon>Eukaryota</taxon>
        <taxon>Viridiplantae</taxon>
        <taxon>Streptophyta</taxon>
        <taxon>Embryophyta</taxon>
        <taxon>Tracheophyta</taxon>
        <taxon>Spermatophyta</taxon>
        <taxon>Magnoliopsida</taxon>
        <taxon>Liliopsida</taxon>
        <taxon>Poales</taxon>
        <taxon>Bromeliaceae</taxon>
        <taxon>Bromelioideae</taxon>
        <taxon>Ananas</taxon>
    </lineage>
</organism>
<reference evidence="13 14" key="1">
    <citation type="journal article" date="2016" name="DNA Res.">
        <title>The draft genome of MD-2 pineapple using hybrid error correction of long reads.</title>
        <authorList>
            <person name="Redwan R.M."/>
            <person name="Saidin A."/>
            <person name="Kumar S.V."/>
        </authorList>
    </citation>
    <scope>NUCLEOTIDE SEQUENCE [LARGE SCALE GENOMIC DNA]</scope>
    <source>
        <strain evidence="14">cv. MD2</strain>
        <tissue evidence="13">Leaf</tissue>
    </source>
</reference>
<dbReference type="InterPro" id="IPR011990">
    <property type="entry name" value="TPR-like_helical_dom_sf"/>
</dbReference>
<dbReference type="GO" id="GO:0000118">
    <property type="term" value="C:histone deacetylase complex"/>
    <property type="evidence" value="ECO:0007669"/>
    <property type="project" value="TreeGrafter"/>
</dbReference>
<dbReference type="FunFam" id="1.25.40.10:FF:000112">
    <property type="entry name" value="FAM10 family protein"/>
    <property type="match status" value="1"/>
</dbReference>
<feature type="domain" description="Thioredoxin" evidence="12">
    <location>
        <begin position="300"/>
        <end position="424"/>
    </location>
</feature>
<dbReference type="SMART" id="SM00028">
    <property type="entry name" value="TPR"/>
    <property type="match status" value="3"/>
</dbReference>
<dbReference type="InterPro" id="IPR017937">
    <property type="entry name" value="Thioredoxin_CS"/>
</dbReference>
<dbReference type="CDD" id="cd14438">
    <property type="entry name" value="Hip_N"/>
    <property type="match status" value="1"/>
</dbReference>
<evidence type="ECO:0000256" key="10">
    <source>
        <dbReference type="PROSITE-ProRule" id="PRU00339"/>
    </source>
</evidence>
<protein>
    <recommendedName>
        <fullName evidence="8">TPR repeat-containing thioredoxin TDX</fullName>
    </recommendedName>
    <alternativeName>
        <fullName evidence="9">Tetratricoredoxin</fullName>
    </alternativeName>
</protein>
<evidence type="ECO:0000256" key="8">
    <source>
        <dbReference type="ARBA" id="ARBA00074081"/>
    </source>
</evidence>
<sequence>MEAQKVEQLQAFVAYCRSNPSALHHPSLSFFTDYLHSLGARIPPDPTPGHMKMESDSGTAAAEEDYAGEKFDRAAESAGDEGEVVESDLELDGGELVVPDDGDPPQKMGDPSVAVSDESRDAAQACKAKAIDAVSEGRAVLIFLFKKICKLDEAVEHLSEAILLNPTSAILYATRASVFVKLKKPNAAIRDADEALQINPDSAKGYKSRGMAKAMLGRWEEAAKDLHLASKLDFDEEIDSVLKKVEPNVQKIEAHRRKYERLRKEREMKKAQLERQRRRAEAEAAYERAKKEQTAKSKASDPEVNDPAAAAALQDGNVISIHSSSELETKFRAASNLSRLVILYFTATWCGPCRFMAPLYKSLAEKHPRIVFLKVDIDELGDVAHRWNVNSVPTFFFVKNGKEIDKVVGADKNGLERKIALHAGGI</sequence>
<dbReference type="InterPro" id="IPR019734">
    <property type="entry name" value="TPR_rpt"/>
</dbReference>
<dbReference type="Proteomes" id="UP000092600">
    <property type="component" value="Unassembled WGS sequence"/>
</dbReference>
<keyword evidence="5" id="KW-0249">Electron transport</keyword>
<keyword evidence="4 10" id="KW-0802">TPR repeat</keyword>
<evidence type="ECO:0000256" key="2">
    <source>
        <dbReference type="ARBA" id="ARBA00022448"/>
    </source>
</evidence>
<dbReference type="GO" id="GO:0046983">
    <property type="term" value="F:protein dimerization activity"/>
    <property type="evidence" value="ECO:0007669"/>
    <property type="project" value="InterPro"/>
</dbReference>
<name>A0A199UMT4_ANACO</name>
<dbReference type="GO" id="GO:0006950">
    <property type="term" value="P:response to stress"/>
    <property type="evidence" value="ECO:0007669"/>
    <property type="project" value="UniProtKB-ARBA"/>
</dbReference>
<dbReference type="STRING" id="4615.A0A199UMT4"/>
<dbReference type="PANTHER" id="PTHR45883">
    <property type="entry name" value="HSC70-INTERACTING PROTEIN"/>
    <property type="match status" value="1"/>
</dbReference>
<feature type="repeat" description="TPR" evidence="10">
    <location>
        <begin position="169"/>
        <end position="202"/>
    </location>
</feature>
<comment type="caution">
    <text evidence="13">The sequence shown here is derived from an EMBL/GenBank/DDBJ whole genome shotgun (WGS) entry which is preliminary data.</text>
</comment>
<feature type="compositionally biased region" description="Acidic residues" evidence="11">
    <location>
        <begin position="78"/>
        <end position="90"/>
    </location>
</feature>
<dbReference type="InterPro" id="IPR036249">
    <property type="entry name" value="Thioredoxin-like_sf"/>
</dbReference>
<dbReference type="GO" id="GO:0030544">
    <property type="term" value="F:Hsp70 protein binding"/>
    <property type="evidence" value="ECO:0007669"/>
    <property type="project" value="TreeGrafter"/>
</dbReference>
<dbReference type="InterPro" id="IPR013766">
    <property type="entry name" value="Thioredoxin_domain"/>
</dbReference>
<dbReference type="PROSITE" id="PS51352">
    <property type="entry name" value="THIOREDOXIN_2"/>
    <property type="match status" value="1"/>
</dbReference>
<keyword evidence="2" id="KW-0813">Transport</keyword>
<evidence type="ECO:0000256" key="1">
    <source>
        <dbReference type="ARBA" id="ARBA00008987"/>
    </source>
</evidence>